<feature type="transmembrane region" description="Helical" evidence="7">
    <location>
        <begin position="156"/>
        <end position="177"/>
    </location>
</feature>
<reference evidence="10" key="1">
    <citation type="submission" date="2015-12" db="EMBL/GenBank/DDBJ databases">
        <authorList>
            <person name="Lodha T.D."/>
            <person name="Chintalapati S."/>
            <person name="Chintalapati V.R."/>
            <person name="Sravanthi T."/>
        </authorList>
    </citation>
    <scope>NUCLEOTIDE SEQUENCE [LARGE SCALE GENOMIC DNA]</scope>
    <source>
        <strain evidence="10">JC133</strain>
    </source>
</reference>
<evidence type="ECO:0000256" key="7">
    <source>
        <dbReference type="SAM" id="Phobius"/>
    </source>
</evidence>
<dbReference type="GO" id="GO:0005886">
    <property type="term" value="C:plasma membrane"/>
    <property type="evidence" value="ECO:0007669"/>
    <property type="project" value="UniProtKB-SubCell"/>
</dbReference>
<proteinExistence type="inferred from homology"/>
<evidence type="ECO:0000313" key="10">
    <source>
        <dbReference type="Proteomes" id="UP000237350"/>
    </source>
</evidence>
<protein>
    <submittedName>
        <fullName evidence="9">Flagellar motor protein MotA</fullName>
    </submittedName>
</protein>
<evidence type="ECO:0000259" key="8">
    <source>
        <dbReference type="Pfam" id="PF01618"/>
    </source>
</evidence>
<dbReference type="InterPro" id="IPR002898">
    <property type="entry name" value="MotA_ExbB_proton_chnl"/>
</dbReference>
<organism evidence="9 10">
    <name type="scientific">Alkalispirochaeta sphaeroplastigenens</name>
    <dbReference type="NCBI Taxonomy" id="1187066"/>
    <lineage>
        <taxon>Bacteria</taxon>
        <taxon>Pseudomonadati</taxon>
        <taxon>Spirochaetota</taxon>
        <taxon>Spirochaetia</taxon>
        <taxon>Spirochaetales</taxon>
        <taxon>Spirochaetaceae</taxon>
        <taxon>Alkalispirochaeta</taxon>
    </lineage>
</organism>
<evidence type="ECO:0000256" key="2">
    <source>
        <dbReference type="ARBA" id="ARBA00022475"/>
    </source>
</evidence>
<feature type="transmembrane region" description="Helical" evidence="7">
    <location>
        <begin position="6"/>
        <end position="27"/>
    </location>
</feature>
<keyword evidence="6" id="KW-0653">Protein transport</keyword>
<name>A0A2S4JXU3_9SPIO</name>
<evidence type="ECO:0000256" key="5">
    <source>
        <dbReference type="ARBA" id="ARBA00023136"/>
    </source>
</evidence>
<comment type="similarity">
    <text evidence="6">Belongs to the exbB/tolQ family.</text>
</comment>
<dbReference type="Proteomes" id="UP000237350">
    <property type="component" value="Unassembled WGS sequence"/>
</dbReference>
<keyword evidence="5 7" id="KW-0472">Membrane</keyword>
<feature type="transmembrane region" description="Helical" evidence="7">
    <location>
        <begin position="106"/>
        <end position="126"/>
    </location>
</feature>
<comment type="subcellular location">
    <subcellularLocation>
        <location evidence="1">Cell membrane</location>
        <topology evidence="1">Multi-pass membrane protein</topology>
    </subcellularLocation>
    <subcellularLocation>
        <location evidence="6">Membrane</location>
        <topology evidence="6">Multi-pass membrane protein</topology>
    </subcellularLocation>
</comment>
<dbReference type="InterPro" id="IPR050790">
    <property type="entry name" value="ExbB/TolQ_transport"/>
</dbReference>
<keyword evidence="10" id="KW-1185">Reference proteome</keyword>
<dbReference type="PANTHER" id="PTHR30625">
    <property type="entry name" value="PROTEIN TOLQ"/>
    <property type="match status" value="1"/>
</dbReference>
<evidence type="ECO:0000256" key="3">
    <source>
        <dbReference type="ARBA" id="ARBA00022692"/>
    </source>
</evidence>
<dbReference type="OrthoDB" id="4045at2"/>
<gene>
    <name evidence="9" type="ORF">AU468_03255</name>
</gene>
<keyword evidence="9" id="KW-0282">Flagellum</keyword>
<keyword evidence="4 7" id="KW-1133">Transmembrane helix</keyword>
<evidence type="ECO:0000256" key="4">
    <source>
        <dbReference type="ARBA" id="ARBA00022989"/>
    </source>
</evidence>
<keyword evidence="6" id="KW-0813">Transport</keyword>
<keyword evidence="9" id="KW-0966">Cell projection</keyword>
<keyword evidence="9" id="KW-0969">Cilium</keyword>
<dbReference type="PANTHER" id="PTHR30625:SF11">
    <property type="entry name" value="MOTA_TOLQ_EXBB PROTON CHANNEL DOMAIN-CONTAINING PROTEIN"/>
    <property type="match status" value="1"/>
</dbReference>
<evidence type="ECO:0000313" key="9">
    <source>
        <dbReference type="EMBL" id="POR04313.1"/>
    </source>
</evidence>
<dbReference type="RefSeq" id="WP_018527390.1">
    <property type="nucleotide sequence ID" value="NZ_LPWH01000016.1"/>
</dbReference>
<dbReference type="Pfam" id="PF01618">
    <property type="entry name" value="MotA_ExbB"/>
    <property type="match status" value="1"/>
</dbReference>
<accession>A0A2S4JXU3</accession>
<feature type="domain" description="MotA/TolQ/ExbB proton channel" evidence="8">
    <location>
        <begin position="70"/>
        <end position="189"/>
    </location>
</feature>
<evidence type="ECO:0000256" key="6">
    <source>
        <dbReference type="RuleBase" id="RU004057"/>
    </source>
</evidence>
<comment type="caution">
    <text evidence="9">The sequence shown here is derived from an EMBL/GenBank/DDBJ whole genome shotgun (WGS) entry which is preliminary data.</text>
</comment>
<dbReference type="GO" id="GO:0017038">
    <property type="term" value="P:protein import"/>
    <property type="evidence" value="ECO:0007669"/>
    <property type="project" value="TreeGrafter"/>
</dbReference>
<keyword evidence="2" id="KW-1003">Cell membrane</keyword>
<evidence type="ECO:0000256" key="1">
    <source>
        <dbReference type="ARBA" id="ARBA00004651"/>
    </source>
</evidence>
<keyword evidence="3 7" id="KW-0812">Transmembrane</keyword>
<dbReference type="AlphaFoldDB" id="A0A2S4JXU3"/>
<dbReference type="EMBL" id="LPWH01000016">
    <property type="protein sequence ID" value="POR04313.1"/>
    <property type="molecule type" value="Genomic_DNA"/>
</dbReference>
<sequence length="202" mass="22034">MMDIIQRGGVIIVLIILLSVVGVAIIIERLLYFRKNQGDENTIMKRLETTLAKGNFDEALAICETMPCPITNLMKVGIEHREYSREVIKMAISDAANMEIPRMERFLSTLGTIAHITPLLGLLGTVTGNIQAFGVLGQTGIGTGDPAVLAGGISEALLTTAAGIIVSIPAIAFYNYLVSRVNHSIIRLENRVNELVLYLRKE</sequence>